<dbReference type="PATRIC" id="fig|1348774.3.peg.1147"/>
<gene>
    <name evidence="1" type="ORF">AB433_05460</name>
</gene>
<dbReference type="Gene3D" id="2.60.120.1140">
    <property type="entry name" value="Protein of unknown function DUF192"/>
    <property type="match status" value="1"/>
</dbReference>
<reference evidence="1 2" key="1">
    <citation type="submission" date="2015-06" db="EMBL/GenBank/DDBJ databases">
        <authorList>
            <person name="Zeng Y."/>
            <person name="Huang Y."/>
        </authorList>
    </citation>
    <scope>NUCLEOTIDE SEQUENCE [LARGE SCALE GENOMIC DNA]</scope>
    <source>
        <strain evidence="1 2">PQ-2</strain>
    </source>
</reference>
<proteinExistence type="predicted"/>
<name>A0A0G3XM84_9SPHN</name>
<dbReference type="PANTHER" id="PTHR37953">
    <property type="entry name" value="UPF0127 PROTEIN MJ1496"/>
    <property type="match status" value="1"/>
</dbReference>
<dbReference type="PANTHER" id="PTHR37953:SF1">
    <property type="entry name" value="UPF0127 PROTEIN MJ1496"/>
    <property type="match status" value="1"/>
</dbReference>
<dbReference type="InterPro" id="IPR038695">
    <property type="entry name" value="Saro_0823-like_sf"/>
</dbReference>
<protein>
    <recommendedName>
        <fullName evidence="3">DUF192 domain-containing protein</fullName>
    </recommendedName>
</protein>
<sequence>MACTPAADAPAAAQGETATAITHPISGLPIVPVTVTIDGKAHRFSAEYAGGYSERAKGLMFRTALGPDEAMIFDFTTTDSRPSIKQFWMKNTYIPLDIIFVRADGVIDSIGADAVPYSEKGVRSDGPVIYVLEIPGGRAAELGIEPGDTVEFAQPDA</sequence>
<dbReference type="Proteomes" id="UP000035287">
    <property type="component" value="Chromosome"/>
</dbReference>
<evidence type="ECO:0008006" key="3">
    <source>
        <dbReference type="Google" id="ProtNLM"/>
    </source>
</evidence>
<evidence type="ECO:0000313" key="1">
    <source>
        <dbReference type="EMBL" id="AKM11568.1"/>
    </source>
</evidence>
<organism evidence="1 2">
    <name type="scientific">Croceicoccus naphthovorans</name>
    <dbReference type="NCBI Taxonomy" id="1348774"/>
    <lineage>
        <taxon>Bacteria</taxon>
        <taxon>Pseudomonadati</taxon>
        <taxon>Pseudomonadota</taxon>
        <taxon>Alphaproteobacteria</taxon>
        <taxon>Sphingomonadales</taxon>
        <taxon>Erythrobacteraceae</taxon>
        <taxon>Croceicoccus</taxon>
    </lineage>
</organism>
<dbReference type="OrthoDB" id="9808290at2"/>
<dbReference type="STRING" id="1348774.AB433_05460"/>
<keyword evidence="2" id="KW-1185">Reference proteome</keyword>
<dbReference type="Pfam" id="PF02643">
    <property type="entry name" value="DUF192"/>
    <property type="match status" value="1"/>
</dbReference>
<accession>A0A0G3XM84</accession>
<dbReference type="InterPro" id="IPR003795">
    <property type="entry name" value="DUF192"/>
</dbReference>
<dbReference type="AlphaFoldDB" id="A0A0G3XM84"/>
<dbReference type="EMBL" id="CP011770">
    <property type="protein sequence ID" value="AKM11568.1"/>
    <property type="molecule type" value="Genomic_DNA"/>
</dbReference>
<evidence type="ECO:0000313" key="2">
    <source>
        <dbReference type="Proteomes" id="UP000035287"/>
    </source>
</evidence>
<dbReference type="KEGG" id="cna:AB433_05460"/>